<dbReference type="InterPro" id="IPR012094">
    <property type="entry name" value="tRNA_Ile_lys_synt"/>
</dbReference>
<evidence type="ECO:0000256" key="1">
    <source>
        <dbReference type="ARBA" id="ARBA00004496"/>
    </source>
</evidence>
<dbReference type="Pfam" id="PF11734">
    <property type="entry name" value="TilS_C"/>
    <property type="match status" value="1"/>
</dbReference>
<evidence type="ECO:0000256" key="5">
    <source>
        <dbReference type="ARBA" id="ARBA00022741"/>
    </source>
</evidence>
<protein>
    <recommendedName>
        <fullName evidence="8">tRNA(Ile)-lysidine synthase</fullName>
        <ecNumber evidence="8">6.3.4.19</ecNumber>
    </recommendedName>
    <alternativeName>
        <fullName evidence="8">tRNA(Ile)-2-lysyl-cytidine synthase</fullName>
    </alternativeName>
    <alternativeName>
        <fullName evidence="8">tRNA(Ile)-lysidine synthetase</fullName>
    </alternativeName>
</protein>
<dbReference type="NCBIfam" id="TIGR02433">
    <property type="entry name" value="lysidine_TilS_C"/>
    <property type="match status" value="1"/>
</dbReference>
<dbReference type="InterPro" id="IPR011063">
    <property type="entry name" value="TilS/TtcA_N"/>
</dbReference>
<proteinExistence type="inferred from homology"/>
<evidence type="ECO:0000313" key="10">
    <source>
        <dbReference type="EMBL" id="OTA16635.1"/>
    </source>
</evidence>
<dbReference type="NCBIfam" id="TIGR02432">
    <property type="entry name" value="lysidine_TilS_N"/>
    <property type="match status" value="1"/>
</dbReference>
<dbReference type="InterPro" id="IPR012796">
    <property type="entry name" value="Lysidine-tRNA-synth_C"/>
</dbReference>
<comment type="domain">
    <text evidence="8">The N-terminal region contains the highly conserved SGGXDS motif, predicted to be a P-loop motif involved in ATP binding.</text>
</comment>
<evidence type="ECO:0000256" key="2">
    <source>
        <dbReference type="ARBA" id="ARBA00022490"/>
    </source>
</evidence>
<keyword evidence="2 8" id="KW-0963">Cytoplasm</keyword>
<name>A0A1Y2SF86_9GAMM</name>
<reference evidence="10 11" key="1">
    <citation type="submission" date="2016-10" db="EMBL/GenBank/DDBJ databases">
        <title>Systematic genetic and metabolomic analysis of Xenorhabdus and Photorhabdus spp., highlights the requirements for a dual symbiotic and pathogenic life style.</title>
        <authorList>
            <person name="Tobias N.J."/>
            <person name="Wolff H."/>
            <person name="Djahanschiri B."/>
            <person name="Pidot S.J."/>
            <person name="Stinear T.P."/>
            <person name="Ebersberger I."/>
            <person name="Bode H.B."/>
        </authorList>
    </citation>
    <scope>NUCLEOTIDE SEQUENCE [LARGE SCALE GENOMIC DNA]</scope>
    <source>
        <strain evidence="10 11">DSM 22392</strain>
    </source>
</reference>
<dbReference type="GO" id="GO:0005737">
    <property type="term" value="C:cytoplasm"/>
    <property type="evidence" value="ECO:0007669"/>
    <property type="project" value="UniProtKB-SubCell"/>
</dbReference>
<accession>A0A1Y2SF86</accession>
<dbReference type="Gene3D" id="3.40.50.620">
    <property type="entry name" value="HUPs"/>
    <property type="match status" value="1"/>
</dbReference>
<dbReference type="PANTHER" id="PTHR43033:SF1">
    <property type="entry name" value="TRNA(ILE)-LYSIDINE SYNTHASE-RELATED"/>
    <property type="match status" value="1"/>
</dbReference>
<evidence type="ECO:0000256" key="6">
    <source>
        <dbReference type="ARBA" id="ARBA00022840"/>
    </source>
</evidence>
<keyword evidence="3 8" id="KW-0436">Ligase</keyword>
<dbReference type="OrthoDB" id="9807403at2"/>
<sequence length="446" mass="51084">MINIHDHLLTTLAEQIGQHKKILVGFSGGLDSTVLLHLLVRLRAQSHQLNSERMVLRAIHIHHGLNAKADLWGEHCRQACADWQVDFRIEKVTLDTCQNGIEAAARSARYHAFQHELQQDEVLITAQHLDDQAETFLLALKRGSGPAGLSSMPSRMPFAGTTLIRPLLNVSRAELEEYAQAQNLQWVEDDSNQDDRYDRNFLRLNIMPLLNQRWPHFPQAVSRSASLCGEQEQLLDELLKESLNELVTLEGSISISPLENSSEAKRNALLRRWLNQCGVKMPAREQLQRIWSEVALARQDAEPRFRLGQYDIRRYRQQLWLVPQYQNLAGSILEWDIQQKLMLPNGLGTLSLSQENGIKVRMPNGNEQAAIRFGVQGNISIVGRQHSRHSKKLWQELGVAPWLRERTPLLYYNEKLIAALGVFITKEGQSLSDDERVFVQWKKINF</sequence>
<organism evidence="10 11">
    <name type="scientific">Xenorhabdus vietnamensis</name>
    <dbReference type="NCBI Taxonomy" id="351656"/>
    <lineage>
        <taxon>Bacteria</taxon>
        <taxon>Pseudomonadati</taxon>
        <taxon>Pseudomonadota</taxon>
        <taxon>Gammaproteobacteria</taxon>
        <taxon>Enterobacterales</taxon>
        <taxon>Morganellaceae</taxon>
        <taxon>Xenorhabdus</taxon>
    </lineage>
</organism>
<dbReference type="Pfam" id="PF09179">
    <property type="entry name" value="TilS"/>
    <property type="match status" value="1"/>
</dbReference>
<dbReference type="GO" id="GO:0006400">
    <property type="term" value="P:tRNA modification"/>
    <property type="evidence" value="ECO:0007669"/>
    <property type="project" value="UniProtKB-UniRule"/>
</dbReference>
<keyword evidence="11" id="KW-1185">Reference proteome</keyword>
<feature type="domain" description="Lysidine-tRNA(Ile) synthetase C-terminal" evidence="9">
    <location>
        <begin position="369"/>
        <end position="441"/>
    </location>
</feature>
<comment type="subcellular location">
    <subcellularLocation>
        <location evidence="1 8">Cytoplasm</location>
    </subcellularLocation>
</comment>
<dbReference type="Pfam" id="PF01171">
    <property type="entry name" value="ATP_bind_3"/>
    <property type="match status" value="1"/>
</dbReference>
<dbReference type="GO" id="GO:0005524">
    <property type="term" value="F:ATP binding"/>
    <property type="evidence" value="ECO:0007669"/>
    <property type="project" value="UniProtKB-UniRule"/>
</dbReference>
<comment type="similarity">
    <text evidence="8">Belongs to the tRNA(Ile)-lysidine synthase family.</text>
</comment>
<dbReference type="PANTHER" id="PTHR43033">
    <property type="entry name" value="TRNA(ILE)-LYSIDINE SYNTHASE-RELATED"/>
    <property type="match status" value="1"/>
</dbReference>
<dbReference type="SUPFAM" id="SSF52402">
    <property type="entry name" value="Adenine nucleotide alpha hydrolases-like"/>
    <property type="match status" value="1"/>
</dbReference>
<dbReference type="SUPFAM" id="SSF56037">
    <property type="entry name" value="PheT/TilS domain"/>
    <property type="match status" value="1"/>
</dbReference>
<comment type="catalytic activity">
    <reaction evidence="7 8">
        <text>cytidine(34) in tRNA(Ile2) + L-lysine + ATP = lysidine(34) in tRNA(Ile2) + AMP + diphosphate + H(+)</text>
        <dbReference type="Rhea" id="RHEA:43744"/>
        <dbReference type="Rhea" id="RHEA-COMP:10625"/>
        <dbReference type="Rhea" id="RHEA-COMP:10670"/>
        <dbReference type="ChEBI" id="CHEBI:15378"/>
        <dbReference type="ChEBI" id="CHEBI:30616"/>
        <dbReference type="ChEBI" id="CHEBI:32551"/>
        <dbReference type="ChEBI" id="CHEBI:33019"/>
        <dbReference type="ChEBI" id="CHEBI:82748"/>
        <dbReference type="ChEBI" id="CHEBI:83665"/>
        <dbReference type="ChEBI" id="CHEBI:456215"/>
        <dbReference type="EC" id="6.3.4.19"/>
    </reaction>
</comment>
<evidence type="ECO:0000313" key="11">
    <source>
        <dbReference type="Proteomes" id="UP000194350"/>
    </source>
</evidence>
<dbReference type="Proteomes" id="UP000194350">
    <property type="component" value="Unassembled WGS sequence"/>
</dbReference>
<evidence type="ECO:0000256" key="3">
    <source>
        <dbReference type="ARBA" id="ARBA00022598"/>
    </source>
</evidence>
<dbReference type="Gene3D" id="1.20.59.20">
    <property type="match status" value="1"/>
</dbReference>
<dbReference type="AlphaFoldDB" id="A0A1Y2SF86"/>
<dbReference type="InterPro" id="IPR012795">
    <property type="entry name" value="tRNA_Ile_lys_synt_N"/>
</dbReference>
<dbReference type="SUPFAM" id="SSF82829">
    <property type="entry name" value="MesJ substrate recognition domain-like"/>
    <property type="match status" value="1"/>
</dbReference>
<evidence type="ECO:0000259" key="9">
    <source>
        <dbReference type="SMART" id="SM00977"/>
    </source>
</evidence>
<evidence type="ECO:0000256" key="8">
    <source>
        <dbReference type="HAMAP-Rule" id="MF_01161"/>
    </source>
</evidence>
<dbReference type="InterPro" id="IPR015262">
    <property type="entry name" value="tRNA_Ile_lys_synt_subst-bd"/>
</dbReference>
<dbReference type="EMBL" id="MUBJ01000007">
    <property type="protein sequence ID" value="OTA16635.1"/>
    <property type="molecule type" value="Genomic_DNA"/>
</dbReference>
<keyword evidence="5 8" id="KW-0547">Nucleotide-binding</keyword>
<dbReference type="RefSeq" id="WP_086108901.1">
    <property type="nucleotide sequence ID" value="NZ_CAWNGD010000117.1"/>
</dbReference>
<keyword evidence="4 8" id="KW-0819">tRNA processing</keyword>
<dbReference type="InterPro" id="IPR014729">
    <property type="entry name" value="Rossmann-like_a/b/a_fold"/>
</dbReference>
<comment type="function">
    <text evidence="8">Ligates lysine onto the cytidine present at position 34 of the AUA codon-specific tRNA(Ile) that contains the anticodon CAU, in an ATP-dependent manner. Cytidine is converted to lysidine, thus changing the amino acid specificity of the tRNA from methionine to isoleucine.</text>
</comment>
<dbReference type="HAMAP" id="MF_01161">
    <property type="entry name" value="tRNA_Ile_lys_synt"/>
    <property type="match status" value="1"/>
</dbReference>
<dbReference type="SMART" id="SM00977">
    <property type="entry name" value="TilS_C"/>
    <property type="match status" value="1"/>
</dbReference>
<keyword evidence="6 8" id="KW-0067">ATP-binding</keyword>
<dbReference type="EC" id="6.3.4.19" evidence="8"/>
<dbReference type="CDD" id="cd01992">
    <property type="entry name" value="TilS_N"/>
    <property type="match status" value="1"/>
</dbReference>
<feature type="binding site" evidence="8">
    <location>
        <begin position="27"/>
        <end position="32"/>
    </location>
    <ligand>
        <name>ATP</name>
        <dbReference type="ChEBI" id="CHEBI:30616"/>
    </ligand>
</feature>
<dbReference type="NCBIfam" id="NF007942">
    <property type="entry name" value="PRK10660.1"/>
    <property type="match status" value="1"/>
</dbReference>
<evidence type="ECO:0000256" key="7">
    <source>
        <dbReference type="ARBA" id="ARBA00048539"/>
    </source>
</evidence>
<dbReference type="GO" id="GO:0032267">
    <property type="term" value="F:tRNA(Ile)-lysidine synthase activity"/>
    <property type="evidence" value="ECO:0007669"/>
    <property type="project" value="UniProtKB-EC"/>
</dbReference>
<evidence type="ECO:0000256" key="4">
    <source>
        <dbReference type="ARBA" id="ARBA00022694"/>
    </source>
</evidence>
<gene>
    <name evidence="8" type="primary">tilS</name>
    <name evidence="10" type="ORF">Xvie_01722</name>
</gene>
<comment type="caution">
    <text evidence="10">The sequence shown here is derived from an EMBL/GenBank/DDBJ whole genome shotgun (WGS) entry which is preliminary data.</text>
</comment>
<dbReference type="STRING" id="351656.Xvie_01722"/>